<dbReference type="InterPro" id="IPR007219">
    <property type="entry name" value="XnlR_reg_dom"/>
</dbReference>
<dbReference type="CDD" id="cd00067">
    <property type="entry name" value="GAL4"/>
    <property type="match status" value="1"/>
</dbReference>
<evidence type="ECO:0000256" key="4">
    <source>
        <dbReference type="ARBA" id="ARBA00023163"/>
    </source>
</evidence>
<gene>
    <name evidence="8" type="ORF">BOTBODRAFT_170934</name>
</gene>
<feature type="domain" description="Xylanolytic transcriptional activator regulatory" evidence="7">
    <location>
        <begin position="167"/>
        <end position="372"/>
    </location>
</feature>
<evidence type="ECO:0000256" key="1">
    <source>
        <dbReference type="ARBA" id="ARBA00004123"/>
    </source>
</evidence>
<keyword evidence="5" id="KW-0539">Nucleus</keyword>
<feature type="region of interest" description="Disordered" evidence="6">
    <location>
        <begin position="609"/>
        <end position="629"/>
    </location>
</feature>
<protein>
    <recommendedName>
        <fullName evidence="7">Xylanolytic transcriptional activator regulatory domain-containing protein</fullName>
    </recommendedName>
</protein>
<dbReference type="CDD" id="cd12148">
    <property type="entry name" value="fungal_TF_MHR"/>
    <property type="match status" value="1"/>
</dbReference>
<dbReference type="InterPro" id="IPR001138">
    <property type="entry name" value="Zn2Cys6_DnaBD"/>
</dbReference>
<evidence type="ECO:0000256" key="3">
    <source>
        <dbReference type="ARBA" id="ARBA00023015"/>
    </source>
</evidence>
<feature type="compositionally biased region" description="Basic and acidic residues" evidence="6">
    <location>
        <begin position="100"/>
        <end position="110"/>
    </location>
</feature>
<dbReference type="GO" id="GO:0003677">
    <property type="term" value="F:DNA binding"/>
    <property type="evidence" value="ECO:0007669"/>
    <property type="project" value="InterPro"/>
</dbReference>
<feature type="compositionally biased region" description="Basic residues" evidence="6">
    <location>
        <begin position="884"/>
        <end position="893"/>
    </location>
</feature>
<feature type="compositionally biased region" description="Gly residues" evidence="6">
    <location>
        <begin position="790"/>
        <end position="808"/>
    </location>
</feature>
<evidence type="ECO:0000313" key="9">
    <source>
        <dbReference type="Proteomes" id="UP000027195"/>
    </source>
</evidence>
<dbReference type="Proteomes" id="UP000027195">
    <property type="component" value="Unassembled WGS sequence"/>
</dbReference>
<feature type="compositionally biased region" description="Low complexity" evidence="6">
    <location>
        <begin position="779"/>
        <end position="789"/>
    </location>
</feature>
<dbReference type="PANTHER" id="PTHR47338">
    <property type="entry name" value="ZN(II)2CYS6 TRANSCRIPTION FACTOR (EUROFUNG)-RELATED"/>
    <property type="match status" value="1"/>
</dbReference>
<keyword evidence="4" id="KW-0804">Transcription</keyword>
<keyword evidence="9" id="KW-1185">Reference proteome</keyword>
<feature type="region of interest" description="Disordered" evidence="6">
    <location>
        <begin position="1"/>
        <end position="45"/>
    </location>
</feature>
<dbReference type="GO" id="GO:0005634">
    <property type="term" value="C:nucleus"/>
    <property type="evidence" value="ECO:0007669"/>
    <property type="project" value="UniProtKB-SubCell"/>
</dbReference>
<evidence type="ECO:0000256" key="2">
    <source>
        <dbReference type="ARBA" id="ARBA00022723"/>
    </source>
</evidence>
<feature type="compositionally biased region" description="Low complexity" evidence="6">
    <location>
        <begin position="296"/>
        <end position="315"/>
    </location>
</feature>
<dbReference type="AlphaFoldDB" id="A0A067MTN5"/>
<evidence type="ECO:0000313" key="8">
    <source>
        <dbReference type="EMBL" id="KDQ18954.1"/>
    </source>
</evidence>
<dbReference type="InParanoid" id="A0A067MTN5"/>
<name>A0A067MTN5_BOTB1</name>
<dbReference type="PANTHER" id="PTHR47338:SF5">
    <property type="entry name" value="ZN(II)2CYS6 TRANSCRIPTION FACTOR (EUROFUNG)"/>
    <property type="match status" value="1"/>
</dbReference>
<dbReference type="OrthoDB" id="2123952at2759"/>
<evidence type="ECO:0000259" key="7">
    <source>
        <dbReference type="Pfam" id="PF04082"/>
    </source>
</evidence>
<keyword evidence="2" id="KW-0479">Metal-binding</keyword>
<dbReference type="EMBL" id="KL198020">
    <property type="protein sequence ID" value="KDQ18954.1"/>
    <property type="molecule type" value="Genomic_DNA"/>
</dbReference>
<sequence length="928" mass="99271">MHHPPPARPLDHLHQWAVRPSADDAPDAAPSPAGSSASKLPVRGKRKRLAKACDSCHKSKRRCDGTGARLCAVFQLRLCRPPLRLHRCQRTRRPAPNPRADPRTPPHDARSLSPSWAANDLDDPDGILRGRARPKYADTRSALAWSPRNPINAHLGLDPVVVRDLVNLFFCHVHPHNMMIHRTTFLSDLSLGRVPSFLLNSIFALAAPFSSLPTIRQDPVWQSGERFAEAARSAMFDTQGNLMCPRKLECAQALIFLQLHECAVRRPAPSDMDKYMRLAFRVLTDLGVTALDKQQPGSSSSVGPGSGSGPPSVLGSGEGGEITPGLWISKECHRRTLWLVHFIELLSSAFTQRPMSFDEGELGVCLPVEEACFELVVMTGIEPEYLPYPDPLRQAASVSELGHLVRVTSVYAKIANMLAERERAIERARADGSAPHNPILMGASGVAGQMAEWEKELEMWEKSLPDRLRFNTENLAMHMANLANGANTCAWTFGYMHALAECCILALQEALMSFNDRERLLNHQGRHRQALHNLGQIVEGLGTVGRSNIMMATPFLALLKHQDVLAEDMRLRLGMWCKDYEQQWGVGLAQILSVEFRRDWCRYYTSPESRSPLVPTGALPPMETAEGPRMERPEMRMEGVSTDHGAGVGTGTSGIVGGDVGGGVGVISGAGPSVLTPAGSMVNGSGSGSGGGKRSRAASGGEVGPGASVRARTASGSVPRAPAPQALTPRAHPLSQLPPPLPVTPTSTTTAASTSTMATSATAQGDFSADSQMRRFRHSSGASTSSVGLGSAGAGASGGAGAGAGVGVSGSAYGSSSPQFHPPSSIPSPAMSHASSRTGGEDGVGGLLASPAQRGQHGQHGQTASFGRSYANGSVELQPQHHQQQQHHHHPPHQHPPQQQHTVQMQHGARRSPELAYGGTNISSRRRA</sequence>
<organism evidence="8 9">
    <name type="scientific">Botryobasidium botryosum (strain FD-172 SS1)</name>
    <dbReference type="NCBI Taxonomy" id="930990"/>
    <lineage>
        <taxon>Eukaryota</taxon>
        <taxon>Fungi</taxon>
        <taxon>Dikarya</taxon>
        <taxon>Basidiomycota</taxon>
        <taxon>Agaricomycotina</taxon>
        <taxon>Agaricomycetes</taxon>
        <taxon>Cantharellales</taxon>
        <taxon>Botryobasidiaceae</taxon>
        <taxon>Botryobasidium</taxon>
    </lineage>
</organism>
<dbReference type="GO" id="GO:0008270">
    <property type="term" value="F:zinc ion binding"/>
    <property type="evidence" value="ECO:0007669"/>
    <property type="project" value="InterPro"/>
</dbReference>
<evidence type="ECO:0000256" key="6">
    <source>
        <dbReference type="SAM" id="MobiDB-lite"/>
    </source>
</evidence>
<accession>A0A067MTN5</accession>
<dbReference type="HOGENOM" id="CLU_314959_0_0_1"/>
<keyword evidence="3" id="KW-0805">Transcription regulation</keyword>
<dbReference type="STRING" id="930990.A0A067MTN5"/>
<reference evidence="9" key="1">
    <citation type="journal article" date="2014" name="Proc. Natl. Acad. Sci. U.S.A.">
        <title>Extensive sampling of basidiomycete genomes demonstrates inadequacy of the white-rot/brown-rot paradigm for wood decay fungi.</title>
        <authorList>
            <person name="Riley R."/>
            <person name="Salamov A.A."/>
            <person name="Brown D.W."/>
            <person name="Nagy L.G."/>
            <person name="Floudas D."/>
            <person name="Held B.W."/>
            <person name="Levasseur A."/>
            <person name="Lombard V."/>
            <person name="Morin E."/>
            <person name="Otillar R."/>
            <person name="Lindquist E.A."/>
            <person name="Sun H."/>
            <person name="LaButti K.M."/>
            <person name="Schmutz J."/>
            <person name="Jabbour D."/>
            <person name="Luo H."/>
            <person name="Baker S.E."/>
            <person name="Pisabarro A.G."/>
            <person name="Walton J.D."/>
            <person name="Blanchette R.A."/>
            <person name="Henrissat B."/>
            <person name="Martin F."/>
            <person name="Cullen D."/>
            <person name="Hibbett D.S."/>
            <person name="Grigoriev I.V."/>
        </authorList>
    </citation>
    <scope>NUCLEOTIDE SEQUENCE [LARGE SCALE GENOMIC DNA]</scope>
    <source>
        <strain evidence="9">FD-172 SS1</strain>
    </source>
</reference>
<evidence type="ECO:0000256" key="5">
    <source>
        <dbReference type="ARBA" id="ARBA00023242"/>
    </source>
</evidence>
<proteinExistence type="predicted"/>
<feature type="compositionally biased region" description="Low complexity" evidence="6">
    <location>
        <begin position="744"/>
        <end position="763"/>
    </location>
</feature>
<dbReference type="GO" id="GO:0006351">
    <property type="term" value="P:DNA-templated transcription"/>
    <property type="evidence" value="ECO:0007669"/>
    <property type="project" value="InterPro"/>
</dbReference>
<feature type="region of interest" description="Disordered" evidence="6">
    <location>
        <begin position="90"/>
        <end position="131"/>
    </location>
</feature>
<dbReference type="Pfam" id="PF04082">
    <property type="entry name" value="Fungal_trans"/>
    <property type="match status" value="1"/>
</dbReference>
<feature type="compositionally biased region" description="Low complexity" evidence="6">
    <location>
        <begin position="27"/>
        <end position="38"/>
    </location>
</feature>
<feature type="region of interest" description="Disordered" evidence="6">
    <location>
        <begin position="294"/>
        <end position="316"/>
    </location>
</feature>
<dbReference type="InterPro" id="IPR050815">
    <property type="entry name" value="TF_fung"/>
</dbReference>
<comment type="subcellular location">
    <subcellularLocation>
        <location evidence="1">Nucleus</location>
    </subcellularLocation>
</comment>
<dbReference type="GO" id="GO:0000981">
    <property type="term" value="F:DNA-binding transcription factor activity, RNA polymerase II-specific"/>
    <property type="evidence" value="ECO:0007669"/>
    <property type="project" value="InterPro"/>
</dbReference>
<feature type="compositionally biased region" description="Polar residues" evidence="6">
    <location>
        <begin position="859"/>
        <end position="877"/>
    </location>
</feature>
<feature type="region of interest" description="Disordered" evidence="6">
    <location>
        <begin position="678"/>
        <end position="928"/>
    </location>
</feature>